<name>A0A9D1CW87_9FIRM</name>
<organism evidence="2 3">
    <name type="scientific">Candidatus Pullichristensenella stercorigallinarum</name>
    <dbReference type="NCBI Taxonomy" id="2840909"/>
    <lineage>
        <taxon>Bacteria</taxon>
        <taxon>Bacillati</taxon>
        <taxon>Bacillota</taxon>
        <taxon>Clostridia</taxon>
        <taxon>Candidatus Pullichristensenella</taxon>
    </lineage>
</organism>
<feature type="chain" id="PRO_5039521820" evidence="1">
    <location>
        <begin position="26"/>
        <end position="200"/>
    </location>
</feature>
<accession>A0A9D1CW87</accession>
<gene>
    <name evidence="2" type="ORF">IAA52_02785</name>
</gene>
<feature type="non-terminal residue" evidence="2">
    <location>
        <position position="200"/>
    </location>
</feature>
<dbReference type="AlphaFoldDB" id="A0A9D1CW87"/>
<evidence type="ECO:0000313" key="2">
    <source>
        <dbReference type="EMBL" id="HIQ82009.1"/>
    </source>
</evidence>
<reference evidence="2" key="2">
    <citation type="journal article" date="2021" name="PeerJ">
        <title>Extensive microbial diversity within the chicken gut microbiome revealed by metagenomics and culture.</title>
        <authorList>
            <person name="Gilroy R."/>
            <person name="Ravi A."/>
            <person name="Getino M."/>
            <person name="Pursley I."/>
            <person name="Horton D.L."/>
            <person name="Alikhan N.F."/>
            <person name="Baker D."/>
            <person name="Gharbi K."/>
            <person name="Hall N."/>
            <person name="Watson M."/>
            <person name="Adriaenssens E.M."/>
            <person name="Foster-Nyarko E."/>
            <person name="Jarju S."/>
            <person name="Secka A."/>
            <person name="Antonio M."/>
            <person name="Oren A."/>
            <person name="Chaudhuri R.R."/>
            <person name="La Ragione R."/>
            <person name="Hildebrand F."/>
            <person name="Pallen M.J."/>
        </authorList>
    </citation>
    <scope>NUCLEOTIDE SEQUENCE</scope>
    <source>
        <strain evidence="2">ChiSjej6B24-2974</strain>
    </source>
</reference>
<sequence length="200" mass="21981">MFRGKTRKLAILALTLMLAVLPAMAETTVEQRLDDLETLRAGLEEGHYDLFALVTPEEWQARLEETAEKLRDESLDDKMACYALIELVASLGDAHTQAWFTGGNAQGDMRALPLQTGLFDGGVYLLATTEPYAQYLGMEITAIEGVPMDDVFARLTPVISYDNETRLQTQLAANIADADALRYVGILDDASQAEVTFTDA</sequence>
<dbReference type="EMBL" id="DVFZ01000031">
    <property type="protein sequence ID" value="HIQ82009.1"/>
    <property type="molecule type" value="Genomic_DNA"/>
</dbReference>
<comment type="caution">
    <text evidence="2">The sequence shown here is derived from an EMBL/GenBank/DDBJ whole genome shotgun (WGS) entry which is preliminary data.</text>
</comment>
<feature type="signal peptide" evidence="1">
    <location>
        <begin position="1"/>
        <end position="25"/>
    </location>
</feature>
<protein>
    <submittedName>
        <fullName evidence="2">Uncharacterized protein</fullName>
    </submittedName>
</protein>
<proteinExistence type="predicted"/>
<keyword evidence="1" id="KW-0732">Signal</keyword>
<evidence type="ECO:0000313" key="3">
    <source>
        <dbReference type="Proteomes" id="UP000824260"/>
    </source>
</evidence>
<dbReference type="Proteomes" id="UP000824260">
    <property type="component" value="Unassembled WGS sequence"/>
</dbReference>
<reference evidence="2" key="1">
    <citation type="submission" date="2020-10" db="EMBL/GenBank/DDBJ databases">
        <authorList>
            <person name="Gilroy R."/>
        </authorList>
    </citation>
    <scope>NUCLEOTIDE SEQUENCE</scope>
    <source>
        <strain evidence="2">ChiSjej6B24-2974</strain>
    </source>
</reference>
<evidence type="ECO:0000256" key="1">
    <source>
        <dbReference type="SAM" id="SignalP"/>
    </source>
</evidence>